<evidence type="ECO:0000313" key="3">
    <source>
        <dbReference type="Proteomes" id="UP000037035"/>
    </source>
</evidence>
<sequence>MAIQSCLIGYFSLANLCLALQACLFTHIQKKQVSSSTLAQFVPDSSFPQAMVIATDSGYSSTAKINHLTVESTSQHQQHSTATSHNFLNKLQSSSDAHRNQREFLEHWPEGIKQLRLLITRFKYRYYKSFIKSTKHFLNRLEKYNQVAIFSEIDHLQHTYGEAYQAYKSFDHPAGQKRYWDIFDKEGNAESSGLSPRLARTSTFGTEGKNKAAVTTKARVRTSQRMAKWAMTLLDQLERHQHQYDTALSTSINLVENFVQKFSNKGKVSDVSQRIRDWKSRNPSRKLPLKHSYQASFMDLFGPGDLAKPSSNDPTELNRLQTLWKVSREELKAILEVSSQAKSMLADLYTAEEKHVQRGRWRYFFSSSTELIQAVENARNRQDIIHLKLRAAFGDEQTLLHKMNEIAALRTPDEEWTDRQFTSVYYDLLPFIDPLRPGRRHEHHPDITPLLRRFGLHTTPKAMEELMELSEALVPLLRVQYKQQILARDFRKSLEASLNGLTQYRIPLLLQRTAEVLSASPTPARPRYLSMLDAAKDYIYRFLNKLKSGRISSFRSPPIHFPTFRPPQFSFPAARSMKQTASHSKDQ</sequence>
<proteinExistence type="predicted"/>
<protein>
    <submittedName>
        <fullName evidence="2">Uncharacterized protein</fullName>
    </submittedName>
</protein>
<dbReference type="VEuPathDB" id="FungiDB:VP01_2912g4"/>
<accession>A0A0L6V1C9</accession>
<keyword evidence="1" id="KW-0732">Signal</keyword>
<organism evidence="2 3">
    <name type="scientific">Puccinia sorghi</name>
    <dbReference type="NCBI Taxonomy" id="27349"/>
    <lineage>
        <taxon>Eukaryota</taxon>
        <taxon>Fungi</taxon>
        <taxon>Dikarya</taxon>
        <taxon>Basidiomycota</taxon>
        <taxon>Pucciniomycotina</taxon>
        <taxon>Pucciniomycetes</taxon>
        <taxon>Pucciniales</taxon>
        <taxon>Pucciniaceae</taxon>
        <taxon>Puccinia</taxon>
    </lineage>
</organism>
<dbReference type="AlphaFoldDB" id="A0A0L6V1C9"/>
<dbReference type="OrthoDB" id="2496158at2759"/>
<reference evidence="2 3" key="1">
    <citation type="submission" date="2015-08" db="EMBL/GenBank/DDBJ databases">
        <title>Next Generation Sequencing and Analysis of the Genome of Puccinia sorghi L Schw, the Causal Agent of Maize Common Rust.</title>
        <authorList>
            <person name="Rochi L."/>
            <person name="Burguener G."/>
            <person name="Darino M."/>
            <person name="Turjanski A."/>
            <person name="Kreff E."/>
            <person name="Dieguez M.J."/>
            <person name="Sacco F."/>
        </authorList>
    </citation>
    <scope>NUCLEOTIDE SEQUENCE [LARGE SCALE GENOMIC DNA]</scope>
    <source>
        <strain evidence="2 3">RO10H11247</strain>
    </source>
</reference>
<feature type="chain" id="PRO_5005568131" evidence="1">
    <location>
        <begin position="20"/>
        <end position="587"/>
    </location>
</feature>
<evidence type="ECO:0000256" key="1">
    <source>
        <dbReference type="SAM" id="SignalP"/>
    </source>
</evidence>
<gene>
    <name evidence="2" type="ORF">VP01_2912g4</name>
</gene>
<comment type="caution">
    <text evidence="2">The sequence shown here is derived from an EMBL/GenBank/DDBJ whole genome shotgun (WGS) entry which is preliminary data.</text>
</comment>
<name>A0A0L6V1C9_9BASI</name>
<dbReference type="Proteomes" id="UP000037035">
    <property type="component" value="Unassembled WGS sequence"/>
</dbReference>
<keyword evidence="3" id="KW-1185">Reference proteome</keyword>
<evidence type="ECO:0000313" key="2">
    <source>
        <dbReference type="EMBL" id="KNZ54566.1"/>
    </source>
</evidence>
<feature type="signal peptide" evidence="1">
    <location>
        <begin position="1"/>
        <end position="19"/>
    </location>
</feature>
<dbReference type="EMBL" id="LAVV01007849">
    <property type="protein sequence ID" value="KNZ54566.1"/>
    <property type="molecule type" value="Genomic_DNA"/>
</dbReference>